<dbReference type="SUPFAM" id="SSF52540">
    <property type="entry name" value="P-loop containing nucleoside triphosphate hydrolases"/>
    <property type="match status" value="1"/>
</dbReference>
<feature type="compositionally biased region" description="Low complexity" evidence="5">
    <location>
        <begin position="57"/>
        <end position="87"/>
    </location>
</feature>
<evidence type="ECO:0000256" key="2">
    <source>
        <dbReference type="ARBA" id="ARBA00022741"/>
    </source>
</evidence>
<dbReference type="AlphaFoldDB" id="A0A2S5T1Q2"/>
<reference evidence="8 10" key="2">
    <citation type="submission" date="2019-03" db="EMBL/GenBank/DDBJ databases">
        <title>Genomic Encyclopedia of Type Strains, Phase IV (KMG-IV): sequencing the most valuable type-strain genomes for metagenomic binning, comparative biology and taxonomic classification.</title>
        <authorList>
            <person name="Goeker M."/>
        </authorList>
    </citation>
    <scope>NUCLEOTIDE SEQUENCE [LARGE SCALE GENOMIC DNA]</scope>
    <source>
        <strain evidence="8 10">DSM 15264</strain>
    </source>
</reference>
<comment type="caution">
    <text evidence="7">The sequence shown here is derived from an EMBL/GenBank/DDBJ whole genome shotgun (WGS) entry which is preliminary data.</text>
</comment>
<evidence type="ECO:0000256" key="4">
    <source>
        <dbReference type="ARBA" id="ARBA00046345"/>
    </source>
</evidence>
<feature type="region of interest" description="Disordered" evidence="5">
    <location>
        <begin position="21"/>
        <end position="88"/>
    </location>
</feature>
<evidence type="ECO:0000256" key="1">
    <source>
        <dbReference type="ARBA" id="ARBA00010393"/>
    </source>
</evidence>
<dbReference type="Gene3D" id="3.40.50.1010">
    <property type="entry name" value="5'-nuclease"/>
    <property type="match status" value="1"/>
</dbReference>
<evidence type="ECO:0000313" key="10">
    <source>
        <dbReference type="Proteomes" id="UP000294772"/>
    </source>
</evidence>
<evidence type="ECO:0000313" key="9">
    <source>
        <dbReference type="Proteomes" id="UP000239406"/>
    </source>
</evidence>
<name>A0A2S5T1Q2_9BURK</name>
<dbReference type="OrthoDB" id="9766527at2"/>
<dbReference type="EMBL" id="SLXF01000005">
    <property type="protein sequence ID" value="TCP07254.1"/>
    <property type="molecule type" value="Genomic_DNA"/>
</dbReference>
<organism evidence="7 9">
    <name type="scientific">Caldimonas thermodepolymerans</name>
    <dbReference type="NCBI Taxonomy" id="215580"/>
    <lineage>
        <taxon>Bacteria</taxon>
        <taxon>Pseudomonadati</taxon>
        <taxon>Pseudomonadota</taxon>
        <taxon>Betaproteobacteria</taxon>
        <taxon>Burkholderiales</taxon>
        <taxon>Sphaerotilaceae</taxon>
        <taxon>Caldimonas</taxon>
    </lineage>
</organism>
<dbReference type="RefSeq" id="WP_104358446.1">
    <property type="nucleotide sequence ID" value="NZ_CALFFA010000021.1"/>
</dbReference>
<dbReference type="InterPro" id="IPR002716">
    <property type="entry name" value="PIN_dom"/>
</dbReference>
<comment type="similarity">
    <text evidence="1">Belongs to the PhoH family.</text>
</comment>
<protein>
    <submittedName>
        <fullName evidence="8">PhoH-like ATPase</fullName>
    </submittedName>
    <submittedName>
        <fullName evidence="7">Ribonuclease</fullName>
    </submittedName>
</protein>
<dbReference type="Gene3D" id="3.40.50.300">
    <property type="entry name" value="P-loop containing nucleotide triphosphate hydrolases"/>
    <property type="match status" value="1"/>
</dbReference>
<sequence length="549" mass="60521">MPLPKPPAKKATILSLADIDAQAAPRAAKRSSKAEPASPAVLDLFDPVEKHLPVTRPPQQARPAAPAPAKSPARARSGSSRRTAPAGPKRLFVLDTNVLMHDPMSLFRFDEHDIYLPMVTLEELDSHKRGMSEVARNARQVSRELDALVAGHPGQMPEEGIPLSRTGHREAGGHLFFQTQLLNVELPDSLPRGKADNQILGVVRALREQHPERDVTLVSKDINMRIKARALGLPAEDYYNDKTLDDVDLLYTGVMALPPDFWERHGKTMESWQQGGYTYYRISGPLVPSLLINQFVYLEAPGVAPLYAKVTEITGKTAVLRTLKEYTHQKNAVWGVVARNREQNFALNLLMDPECDFVTLTGTAGTGKTLMTLAAGLSQVLDERRYTEIIVTRVTVPVGEDIGYLPGTEEEKMSPWMGALDDNLEVLAKADTGAGEWGRAATNELVRSKIKIKSLNFMRGRTFLNKYVIIDEAQNLTPKQMKTLITRAGPGTKIVCLGNLAQIDTPYLTEGSSGLTYVVDRFKGWPHSGHVTLARGERSRLADFASDVL</sequence>
<dbReference type="PANTHER" id="PTHR30473:SF2">
    <property type="entry name" value="PIN DOMAIN-CONTAINING PROTEIN"/>
    <property type="match status" value="1"/>
</dbReference>
<gene>
    <name evidence="7" type="ORF">C1702_14565</name>
    <name evidence="8" type="ORF">EV676_105280</name>
</gene>
<accession>A0A2S5T1Q2</accession>
<dbReference type="EMBL" id="PSNY01000017">
    <property type="protein sequence ID" value="PPE68934.1"/>
    <property type="molecule type" value="Genomic_DNA"/>
</dbReference>
<dbReference type="GO" id="GO:0005829">
    <property type="term" value="C:cytosol"/>
    <property type="evidence" value="ECO:0007669"/>
    <property type="project" value="TreeGrafter"/>
</dbReference>
<dbReference type="SMART" id="SM00670">
    <property type="entry name" value="PINc"/>
    <property type="match status" value="1"/>
</dbReference>
<dbReference type="InterPro" id="IPR027417">
    <property type="entry name" value="P-loop_NTPase"/>
</dbReference>
<dbReference type="Pfam" id="PF13638">
    <property type="entry name" value="PIN_4"/>
    <property type="match status" value="1"/>
</dbReference>
<evidence type="ECO:0000259" key="6">
    <source>
        <dbReference type="SMART" id="SM00670"/>
    </source>
</evidence>
<keyword evidence="3" id="KW-0067">ATP-binding</keyword>
<feature type="domain" description="PIN" evidence="6">
    <location>
        <begin position="90"/>
        <end position="226"/>
    </location>
</feature>
<dbReference type="InterPro" id="IPR029060">
    <property type="entry name" value="PIN-like_dom_sf"/>
</dbReference>
<dbReference type="InterPro" id="IPR003714">
    <property type="entry name" value="PhoH"/>
</dbReference>
<reference evidence="7 9" key="1">
    <citation type="submission" date="2018-02" db="EMBL/GenBank/DDBJ databases">
        <title>Reclassifiation of [Polyangium] brachysporum DSM 7029 as Guopingzhaonella breviflexa gen. nov., sp. nov., a member of the family Comamonadaceae.</title>
        <authorList>
            <person name="Tang B."/>
        </authorList>
    </citation>
    <scope>NUCLEOTIDE SEQUENCE [LARGE SCALE GENOMIC DNA]</scope>
    <source>
        <strain evidence="7 9">DSM 15344</strain>
    </source>
</reference>
<keyword evidence="9" id="KW-1185">Reference proteome</keyword>
<evidence type="ECO:0000313" key="8">
    <source>
        <dbReference type="EMBL" id="TCP07254.1"/>
    </source>
</evidence>
<dbReference type="CDD" id="cd09883">
    <property type="entry name" value="PIN_VapC_PhoHL-ATPase"/>
    <property type="match status" value="1"/>
</dbReference>
<proteinExistence type="inferred from homology"/>
<dbReference type="PANTHER" id="PTHR30473">
    <property type="entry name" value="PROTEIN PHOH"/>
    <property type="match status" value="1"/>
</dbReference>
<evidence type="ECO:0000313" key="7">
    <source>
        <dbReference type="EMBL" id="PPE68934.1"/>
    </source>
</evidence>
<keyword evidence="2" id="KW-0547">Nucleotide-binding</keyword>
<evidence type="ECO:0000256" key="3">
    <source>
        <dbReference type="ARBA" id="ARBA00022840"/>
    </source>
</evidence>
<dbReference type="Proteomes" id="UP000294772">
    <property type="component" value="Unassembled WGS sequence"/>
</dbReference>
<comment type="similarity">
    <text evidence="4">In the N-terminal section; belongs to the PINc/VapC protein family.</text>
</comment>
<dbReference type="Proteomes" id="UP000239406">
    <property type="component" value="Unassembled WGS sequence"/>
</dbReference>
<dbReference type="GO" id="GO:0005524">
    <property type="term" value="F:ATP binding"/>
    <property type="evidence" value="ECO:0007669"/>
    <property type="project" value="UniProtKB-KW"/>
</dbReference>
<evidence type="ECO:0000256" key="5">
    <source>
        <dbReference type="SAM" id="MobiDB-lite"/>
    </source>
</evidence>
<dbReference type="FunFam" id="3.40.50.300:FF:000013">
    <property type="entry name" value="PhoH family ATPase"/>
    <property type="match status" value="1"/>
</dbReference>
<dbReference type="SUPFAM" id="SSF88723">
    <property type="entry name" value="PIN domain-like"/>
    <property type="match status" value="1"/>
</dbReference>
<dbReference type="Pfam" id="PF02562">
    <property type="entry name" value="PhoH"/>
    <property type="match status" value="1"/>
</dbReference>
<dbReference type="InterPro" id="IPR051451">
    <property type="entry name" value="PhoH2-like"/>
</dbReference>